<evidence type="ECO:0000313" key="5">
    <source>
        <dbReference type="RefSeq" id="XP_035826086.1"/>
    </source>
</evidence>
<dbReference type="Pfam" id="PF00067">
    <property type="entry name" value="p450"/>
    <property type="match status" value="1"/>
</dbReference>
<dbReference type="InterPro" id="IPR002401">
    <property type="entry name" value="Cyt_P450_E_grp-I"/>
</dbReference>
<dbReference type="InterPro" id="IPR001128">
    <property type="entry name" value="Cyt_P450"/>
</dbReference>
<dbReference type="SUPFAM" id="SSF48264">
    <property type="entry name" value="Cytochrome P450"/>
    <property type="match status" value="1"/>
</dbReference>
<evidence type="ECO:0000256" key="3">
    <source>
        <dbReference type="ARBA" id="ARBA00023004"/>
    </source>
</evidence>
<gene>
    <name evidence="5" type="primary">LOC118477123</name>
</gene>
<keyword evidence="3" id="KW-0408">Iron</keyword>
<dbReference type="RefSeq" id="XP_035826086.1">
    <property type="nucleotide sequence ID" value="XM_035970193.1"/>
</dbReference>
<dbReference type="InterPro" id="IPR036396">
    <property type="entry name" value="Cyt_P450_sf"/>
</dbReference>
<reference evidence="5" key="1">
    <citation type="submission" date="2025-08" db="UniProtKB">
        <authorList>
            <consortium name="RefSeq"/>
        </authorList>
    </citation>
    <scope>IDENTIFICATION</scope>
</reference>
<keyword evidence="4" id="KW-1185">Reference proteome</keyword>
<name>A0ABM1VUJ4_APLCA</name>
<evidence type="ECO:0000313" key="4">
    <source>
        <dbReference type="Proteomes" id="UP000694888"/>
    </source>
</evidence>
<organism evidence="4 5">
    <name type="scientific">Aplysia californica</name>
    <name type="common">California sea hare</name>
    <dbReference type="NCBI Taxonomy" id="6500"/>
    <lineage>
        <taxon>Eukaryota</taxon>
        <taxon>Metazoa</taxon>
        <taxon>Spiralia</taxon>
        <taxon>Lophotrochozoa</taxon>
        <taxon>Mollusca</taxon>
        <taxon>Gastropoda</taxon>
        <taxon>Heterobranchia</taxon>
        <taxon>Euthyneura</taxon>
        <taxon>Tectipleura</taxon>
        <taxon>Aplysiida</taxon>
        <taxon>Aplysioidea</taxon>
        <taxon>Aplysiidae</taxon>
        <taxon>Aplysia</taxon>
    </lineage>
</organism>
<accession>A0ABM1VUJ4</accession>
<dbReference type="PRINTS" id="PR00463">
    <property type="entry name" value="EP450I"/>
</dbReference>
<dbReference type="PANTHER" id="PTHR24300">
    <property type="entry name" value="CYTOCHROME P450 508A4-RELATED"/>
    <property type="match status" value="1"/>
</dbReference>
<dbReference type="InterPro" id="IPR050182">
    <property type="entry name" value="Cytochrome_P450_fam2"/>
</dbReference>
<proteinExistence type="inferred from homology"/>
<dbReference type="PANTHER" id="PTHR24300:SF177">
    <property type="entry name" value="CYTOCHROME P450 2J2"/>
    <property type="match status" value="1"/>
</dbReference>
<dbReference type="Gene3D" id="1.10.630.10">
    <property type="entry name" value="Cytochrome P450"/>
    <property type="match status" value="1"/>
</dbReference>
<keyword evidence="2" id="KW-0479">Metal-binding</keyword>
<sequence length="136" mass="15010">MVLTTLVVATLTFLATYFMVFVRRDGVRSPPYPIIPLPFVGHLLRLDPDPRAQFRQWRKLYGDVFSLDLGRTPAVILNGYRVIKEALVKNGDAFSDRSAEQLDTAKGFCFLLVRTGLSREACAALSSGPSALAGTF</sequence>
<dbReference type="GeneID" id="118477123"/>
<evidence type="ECO:0000256" key="1">
    <source>
        <dbReference type="ARBA" id="ARBA00010617"/>
    </source>
</evidence>
<protein>
    <submittedName>
        <fullName evidence="5">Cytochrome P450 1A1-like</fullName>
    </submittedName>
</protein>
<comment type="similarity">
    <text evidence="1">Belongs to the cytochrome P450 family.</text>
</comment>
<dbReference type="Proteomes" id="UP000694888">
    <property type="component" value="Unplaced"/>
</dbReference>
<evidence type="ECO:0000256" key="2">
    <source>
        <dbReference type="ARBA" id="ARBA00022723"/>
    </source>
</evidence>